<organism evidence="2">
    <name type="scientific">Spodoptera frugiperda</name>
    <name type="common">Fall armyworm</name>
    <dbReference type="NCBI Taxonomy" id="7108"/>
    <lineage>
        <taxon>Eukaryota</taxon>
        <taxon>Metazoa</taxon>
        <taxon>Ecdysozoa</taxon>
        <taxon>Arthropoda</taxon>
        <taxon>Hexapoda</taxon>
        <taxon>Insecta</taxon>
        <taxon>Pterygota</taxon>
        <taxon>Neoptera</taxon>
        <taxon>Endopterygota</taxon>
        <taxon>Lepidoptera</taxon>
        <taxon>Glossata</taxon>
        <taxon>Ditrysia</taxon>
        <taxon>Noctuoidea</taxon>
        <taxon>Noctuidae</taxon>
        <taxon>Amphipyrinae</taxon>
        <taxon>Spodoptera</taxon>
    </lineage>
</organism>
<dbReference type="SUPFAM" id="SSF49777">
    <property type="entry name" value="PEBP-like"/>
    <property type="match status" value="1"/>
</dbReference>
<name>A0A2H1VL05_SPOFR</name>
<dbReference type="PANTHER" id="PTHR11362:SF82">
    <property type="entry name" value="PHOSPHATIDYLETHANOLAMINE-BINDING PROTEIN 4"/>
    <property type="match status" value="1"/>
</dbReference>
<feature type="signal peptide" evidence="1">
    <location>
        <begin position="1"/>
        <end position="18"/>
    </location>
</feature>
<dbReference type="InterPro" id="IPR008914">
    <property type="entry name" value="PEBP"/>
</dbReference>
<dbReference type="InterPro" id="IPR036610">
    <property type="entry name" value="PEBP-like_sf"/>
</dbReference>
<evidence type="ECO:0000313" key="2">
    <source>
        <dbReference type="EMBL" id="SOQ41481.1"/>
    </source>
</evidence>
<dbReference type="Pfam" id="PF01161">
    <property type="entry name" value="PBP"/>
    <property type="match status" value="1"/>
</dbReference>
<sequence length="243" mass="27278">MKWCCVVLLAFANHFVKANVTYTFISNELVPDVIPVAPSDRADVLFEMNNNFVRTGEGNILTPSEVRNPPIWVLWSYTTAKYYTLMMIDPDAPTRQAPTYRSWLHWLVVNIPGIYIPNRGDTLVEYVGAGPPNGTGLHRYVFLVYEQPGLMEFKGAPVSSNRTSANRVSFSAVDFAKKFNLEDPIAGDFFQAEYDDYVPILHRQLKGEVTEDSPPAAAAAPATFKLNLILFLSCIMFIFKAIN</sequence>
<dbReference type="Gene3D" id="3.90.280.10">
    <property type="entry name" value="PEBP-like"/>
    <property type="match status" value="1"/>
</dbReference>
<dbReference type="EMBL" id="ODYU01003120">
    <property type="protein sequence ID" value="SOQ41481.1"/>
    <property type="molecule type" value="Genomic_DNA"/>
</dbReference>
<keyword evidence="1" id="KW-0732">Signal</keyword>
<feature type="chain" id="PRO_5013910561" evidence="1">
    <location>
        <begin position="19"/>
        <end position="243"/>
    </location>
</feature>
<dbReference type="InterPro" id="IPR035810">
    <property type="entry name" value="PEBP_euk"/>
</dbReference>
<gene>
    <name evidence="2" type="ORF">SFRICE_011411</name>
</gene>
<dbReference type="AlphaFoldDB" id="A0A2H1VL05"/>
<reference evidence="2" key="1">
    <citation type="submission" date="2016-07" db="EMBL/GenBank/DDBJ databases">
        <authorList>
            <person name="Bretaudeau A."/>
        </authorList>
    </citation>
    <scope>NUCLEOTIDE SEQUENCE</scope>
    <source>
        <strain evidence="2">Rice</strain>
        <tissue evidence="2">Whole body</tissue>
    </source>
</reference>
<accession>A0A2H1VL05</accession>
<dbReference type="PANTHER" id="PTHR11362">
    <property type="entry name" value="PHOSPHATIDYLETHANOLAMINE-BINDING PROTEIN"/>
    <property type="match status" value="1"/>
</dbReference>
<proteinExistence type="predicted"/>
<dbReference type="CDD" id="cd00866">
    <property type="entry name" value="PEBP_euk"/>
    <property type="match status" value="1"/>
</dbReference>
<protein>
    <submittedName>
        <fullName evidence="2">SFRICE_011411</fullName>
    </submittedName>
</protein>
<evidence type="ECO:0000256" key="1">
    <source>
        <dbReference type="SAM" id="SignalP"/>
    </source>
</evidence>